<reference evidence="2 3" key="1">
    <citation type="submission" date="2016-10" db="EMBL/GenBank/DDBJ databases">
        <authorList>
            <person name="de Groot N.N."/>
        </authorList>
    </citation>
    <scope>NUCLEOTIDE SEQUENCE [LARGE SCALE GENOMIC DNA]</scope>
    <source>
        <strain evidence="2 3">DSM 27842</strain>
    </source>
</reference>
<dbReference type="InterPro" id="IPR032710">
    <property type="entry name" value="NTF2-like_dom_sf"/>
</dbReference>
<evidence type="ECO:0000313" key="3">
    <source>
        <dbReference type="Proteomes" id="UP000198893"/>
    </source>
</evidence>
<dbReference type="SUPFAM" id="SSF54427">
    <property type="entry name" value="NTF2-like"/>
    <property type="match status" value="1"/>
</dbReference>
<dbReference type="InterPro" id="IPR037401">
    <property type="entry name" value="SnoaL-like"/>
</dbReference>
<dbReference type="Gene3D" id="3.10.450.50">
    <property type="match status" value="1"/>
</dbReference>
<gene>
    <name evidence="2" type="ORF">SAMN04490248_103244</name>
</gene>
<accession>A0A1H8NL95</accession>
<feature type="domain" description="SnoaL-like" evidence="1">
    <location>
        <begin position="31"/>
        <end position="125"/>
    </location>
</feature>
<dbReference type="Pfam" id="PF12680">
    <property type="entry name" value="SnoaL_2"/>
    <property type="match status" value="1"/>
</dbReference>
<dbReference type="AlphaFoldDB" id="A0A1H8NL95"/>
<evidence type="ECO:0000313" key="2">
    <source>
        <dbReference type="EMBL" id="SEO30346.1"/>
    </source>
</evidence>
<dbReference type="OrthoDB" id="7844074at2"/>
<proteinExistence type="predicted"/>
<keyword evidence="3" id="KW-1185">Reference proteome</keyword>
<dbReference type="Proteomes" id="UP000198893">
    <property type="component" value="Unassembled WGS sequence"/>
</dbReference>
<protein>
    <submittedName>
        <fullName evidence="2">SnoaL-like polyketide cyclase</fullName>
    </submittedName>
</protein>
<dbReference type="RefSeq" id="WP_093115870.1">
    <property type="nucleotide sequence ID" value="NZ_FODS01000003.1"/>
</dbReference>
<evidence type="ECO:0000259" key="1">
    <source>
        <dbReference type="Pfam" id="PF12680"/>
    </source>
</evidence>
<organism evidence="2 3">
    <name type="scientific">Salinihabitans flavidus</name>
    <dbReference type="NCBI Taxonomy" id="569882"/>
    <lineage>
        <taxon>Bacteria</taxon>
        <taxon>Pseudomonadati</taxon>
        <taxon>Pseudomonadota</taxon>
        <taxon>Alphaproteobacteria</taxon>
        <taxon>Rhodobacterales</taxon>
        <taxon>Roseobacteraceae</taxon>
        <taxon>Salinihabitans</taxon>
    </lineage>
</organism>
<name>A0A1H8NL95_9RHOB</name>
<dbReference type="EMBL" id="FODS01000003">
    <property type="protein sequence ID" value="SEO30346.1"/>
    <property type="molecule type" value="Genomic_DNA"/>
</dbReference>
<sequence>MTLPFMGRGPAWEQALGVLQDKVETILKSFWCDGDTTSVERNYHPDAFVAGLEAEAFASLEDLIAFQRMLVAQLGERSLTIWQSVEDGHTIALQGEFTAVERRTGRPVRVAFQLMARIEEGLIVESHSLVDFLAAFEQLGRLPPRTLDLCLTDNAFAPVLKLA</sequence>
<dbReference type="STRING" id="569882.SAMN04490248_103244"/>